<evidence type="ECO:0000256" key="9">
    <source>
        <dbReference type="ARBA" id="ARBA00023237"/>
    </source>
</evidence>
<organism evidence="11 12">
    <name type="scientific">Neomesorhizobium albiziae</name>
    <dbReference type="NCBI Taxonomy" id="335020"/>
    <lineage>
        <taxon>Bacteria</taxon>
        <taxon>Pseudomonadati</taxon>
        <taxon>Pseudomonadota</taxon>
        <taxon>Alphaproteobacteria</taxon>
        <taxon>Hyphomicrobiales</taxon>
        <taxon>Phyllobacteriaceae</taxon>
        <taxon>Neomesorhizobium</taxon>
    </lineage>
</organism>
<dbReference type="GO" id="GO:0006811">
    <property type="term" value="P:monoatomic ion transport"/>
    <property type="evidence" value="ECO:0007669"/>
    <property type="project" value="UniProtKB-KW"/>
</dbReference>
<keyword evidence="6 10" id="KW-0406">Ion transport</keyword>
<evidence type="ECO:0000256" key="2">
    <source>
        <dbReference type="ARBA" id="ARBA00022448"/>
    </source>
</evidence>
<comment type="domain">
    <text evidence="10">Consists of 16-stranded beta-barrel sheets, with large surface-exposed loops, that form a transmembrane pore at the center of each barrel. The pore is partially ocluded by a peptide loop that folds into the pore lumen.</text>
</comment>
<dbReference type="GO" id="GO:0046930">
    <property type="term" value="C:pore complex"/>
    <property type="evidence" value="ECO:0007669"/>
    <property type="project" value="UniProtKB-KW"/>
</dbReference>
<dbReference type="RefSeq" id="WP_149759765.1">
    <property type="nucleotide sequence ID" value="NZ_BSPE01000007.1"/>
</dbReference>
<sequence>MRFKGLFLASAAAVVAASGARAADAVVVAEPEPVEYVRVCDVYGTGFYYMPGTETCLSVGGYVRYDIGVGYLGFEDVIDKKDLAEDGTINLNDTYYKRARAALQIDARTETELGTLRAYSQINFQFDSTVVEEIDGSITATEEGIEIEHAYIELGGFLIGETDSFFSTFGDYAGAVIQDDLVPYGPFATHTIQYKFDAGNGLTFGAALEEGADEFTIDSYVPHVAAGAKYAQDWGGISVVAGYDSVWEEWAGKVRLDVKASEAISVFVIGGVKSDDATSFYGSWGGDWGVWGGFTAQVSPKASINTQFSYDGADNFAAVANVEYELVSGFRITPEVVYVDNFDDDTVNDYDGGNFGGFLRFQRNF</sequence>
<evidence type="ECO:0000256" key="6">
    <source>
        <dbReference type="ARBA" id="ARBA00023065"/>
    </source>
</evidence>
<feature type="chain" id="PRO_5009364145" description="Porin" evidence="10">
    <location>
        <begin position="23"/>
        <end position="365"/>
    </location>
</feature>
<dbReference type="SUPFAM" id="SSF56935">
    <property type="entry name" value="Porins"/>
    <property type="match status" value="1"/>
</dbReference>
<keyword evidence="5 10" id="KW-0732">Signal</keyword>
<evidence type="ECO:0000256" key="5">
    <source>
        <dbReference type="ARBA" id="ARBA00022729"/>
    </source>
</evidence>
<feature type="signal peptide" evidence="10">
    <location>
        <begin position="1"/>
        <end position="22"/>
    </location>
</feature>
<dbReference type="OrthoDB" id="7801681at2"/>
<evidence type="ECO:0000256" key="3">
    <source>
        <dbReference type="ARBA" id="ARBA00022452"/>
    </source>
</evidence>
<evidence type="ECO:0000256" key="10">
    <source>
        <dbReference type="RuleBase" id="RU364005"/>
    </source>
</evidence>
<evidence type="ECO:0000256" key="4">
    <source>
        <dbReference type="ARBA" id="ARBA00022692"/>
    </source>
</evidence>
<keyword evidence="8 10" id="KW-0472">Membrane</keyword>
<evidence type="ECO:0000313" key="12">
    <source>
        <dbReference type="Proteomes" id="UP000323300"/>
    </source>
</evidence>
<dbReference type="GO" id="GO:0015288">
    <property type="term" value="F:porin activity"/>
    <property type="evidence" value="ECO:0007669"/>
    <property type="project" value="UniProtKB-KW"/>
</dbReference>
<proteinExistence type="inferred from homology"/>
<comment type="function">
    <text evidence="10">Forms passive diffusion pores that allow small molecular weight hydrophilic materials across the outer membrane.</text>
</comment>
<reference evidence="11 12" key="1">
    <citation type="submission" date="2016-10" db="EMBL/GenBank/DDBJ databases">
        <authorList>
            <person name="Varghese N."/>
            <person name="Submissions S."/>
        </authorList>
    </citation>
    <scope>NUCLEOTIDE SEQUENCE [LARGE SCALE GENOMIC DNA]</scope>
    <source>
        <strain evidence="11 12">DSM 21822</strain>
    </source>
</reference>
<dbReference type="Pfam" id="PF02530">
    <property type="entry name" value="Porin_2"/>
    <property type="match status" value="1"/>
</dbReference>
<keyword evidence="9 10" id="KW-0998">Cell outer membrane</keyword>
<comment type="similarity">
    <text evidence="1 10">Belongs to the alphaproteobacteria porin family.</text>
</comment>
<dbReference type="InterPro" id="IPR003684">
    <property type="entry name" value="Porin_alphabac"/>
</dbReference>
<dbReference type="Proteomes" id="UP000323300">
    <property type="component" value="Unassembled WGS sequence"/>
</dbReference>
<evidence type="ECO:0000256" key="1">
    <source>
        <dbReference type="ARBA" id="ARBA00009521"/>
    </source>
</evidence>
<accession>A0A1I3XZB1</accession>
<name>A0A1I3XZB1_9HYPH</name>
<dbReference type="AlphaFoldDB" id="A0A1I3XZB1"/>
<keyword evidence="3 10" id="KW-1134">Transmembrane beta strand</keyword>
<comment type="subcellular location">
    <subcellularLocation>
        <location evidence="10">Cell outer membrane</location>
        <topology evidence="10">Multi-pass membrane protein</topology>
    </subcellularLocation>
</comment>
<dbReference type="EMBL" id="FOSL01000004">
    <property type="protein sequence ID" value="SFK24967.1"/>
    <property type="molecule type" value="Genomic_DNA"/>
</dbReference>
<evidence type="ECO:0000313" key="11">
    <source>
        <dbReference type="EMBL" id="SFK24967.1"/>
    </source>
</evidence>
<gene>
    <name evidence="11" type="ORF">SAMN04488498_10475</name>
</gene>
<keyword evidence="7 10" id="KW-0626">Porin</keyword>
<keyword evidence="12" id="KW-1185">Reference proteome</keyword>
<evidence type="ECO:0000256" key="7">
    <source>
        <dbReference type="ARBA" id="ARBA00023114"/>
    </source>
</evidence>
<evidence type="ECO:0000256" key="8">
    <source>
        <dbReference type="ARBA" id="ARBA00023136"/>
    </source>
</evidence>
<dbReference type="GO" id="GO:0009279">
    <property type="term" value="C:cell outer membrane"/>
    <property type="evidence" value="ECO:0007669"/>
    <property type="project" value="UniProtKB-SubCell"/>
</dbReference>
<protein>
    <recommendedName>
        <fullName evidence="10">Porin</fullName>
    </recommendedName>
</protein>
<keyword evidence="2 10" id="KW-0813">Transport</keyword>
<keyword evidence="4 10" id="KW-0812">Transmembrane</keyword>